<keyword evidence="2" id="KW-0732">Signal</keyword>
<gene>
    <name evidence="3" type="ORF">CHLNCDRAFT_136698</name>
</gene>
<reference evidence="3 4" key="1">
    <citation type="journal article" date="2010" name="Plant Cell">
        <title>The Chlorella variabilis NC64A genome reveals adaptation to photosymbiosis, coevolution with viruses, and cryptic sex.</title>
        <authorList>
            <person name="Blanc G."/>
            <person name="Duncan G."/>
            <person name="Agarkova I."/>
            <person name="Borodovsky M."/>
            <person name="Gurnon J."/>
            <person name="Kuo A."/>
            <person name="Lindquist E."/>
            <person name="Lucas S."/>
            <person name="Pangilinan J."/>
            <person name="Polle J."/>
            <person name="Salamov A."/>
            <person name="Terry A."/>
            <person name="Yamada T."/>
            <person name="Dunigan D.D."/>
            <person name="Grigoriev I.V."/>
            <person name="Claverie J.M."/>
            <person name="Van Etten J.L."/>
        </authorList>
    </citation>
    <scope>NUCLEOTIDE SEQUENCE [LARGE SCALE GENOMIC DNA]</scope>
    <source>
        <strain evidence="3 4">NC64A</strain>
    </source>
</reference>
<organism evidence="4">
    <name type="scientific">Chlorella variabilis</name>
    <name type="common">Green alga</name>
    <dbReference type="NCBI Taxonomy" id="554065"/>
    <lineage>
        <taxon>Eukaryota</taxon>
        <taxon>Viridiplantae</taxon>
        <taxon>Chlorophyta</taxon>
        <taxon>core chlorophytes</taxon>
        <taxon>Trebouxiophyceae</taxon>
        <taxon>Chlorellales</taxon>
        <taxon>Chlorellaceae</taxon>
        <taxon>Chlorella clade</taxon>
        <taxon>Chlorella</taxon>
    </lineage>
</organism>
<evidence type="ECO:0000313" key="3">
    <source>
        <dbReference type="EMBL" id="EFN53447.1"/>
    </source>
</evidence>
<evidence type="ECO:0008006" key="5">
    <source>
        <dbReference type="Google" id="ProtNLM"/>
    </source>
</evidence>
<evidence type="ECO:0000313" key="4">
    <source>
        <dbReference type="Proteomes" id="UP000008141"/>
    </source>
</evidence>
<dbReference type="Proteomes" id="UP000008141">
    <property type="component" value="Unassembled WGS sequence"/>
</dbReference>
<dbReference type="OrthoDB" id="2013942at2759"/>
<comment type="similarity">
    <text evidence="1">Belongs to the STIG1 family.</text>
</comment>
<dbReference type="AlphaFoldDB" id="E1ZKV5"/>
<dbReference type="PANTHER" id="PTHR33227">
    <property type="entry name" value="STIGMA-SPECIFIC STIG1-LIKE PROTEIN 3"/>
    <property type="match status" value="1"/>
</dbReference>
<accession>E1ZKV5</accession>
<dbReference type="GeneID" id="17352903"/>
<dbReference type="RefSeq" id="XP_005845549.1">
    <property type="nucleotide sequence ID" value="XM_005845487.1"/>
</dbReference>
<dbReference type="EMBL" id="GL433851">
    <property type="protein sequence ID" value="EFN53447.1"/>
    <property type="molecule type" value="Genomic_DNA"/>
</dbReference>
<dbReference type="KEGG" id="cvr:CHLNCDRAFT_136698"/>
<keyword evidence="4" id="KW-1185">Reference proteome</keyword>
<evidence type="ECO:0000256" key="1">
    <source>
        <dbReference type="ARBA" id="ARBA00006010"/>
    </source>
</evidence>
<dbReference type="PANTHER" id="PTHR33227:SF48">
    <property type="entry name" value="STIGMA-SPECIFIC STIG1-LIKE PROTEIN 4"/>
    <property type="match status" value="1"/>
</dbReference>
<sequence length="237" mass="25222">MPVIPSIYSAVRYPAPDLLVTPACTLQAMMKPFPVAVAILLCLAVCAEAHFGRDMLAACNPQTQLKCGKKCVNFKKDPKNCGACNEKCKKTFACINAGCSCPPWRPQLCTDTCISVQTDPFNCGYCGNICPSGKCVKGACVGGDDACGPYSRRCAGKCRNVMTDSKYCGNCDTKCSGGTICKGGGCVCPPQKPNMCSYKCTNKMIDPLNCEWCGHDCTQKGKFPNAKCIQGECFASG</sequence>
<evidence type="ECO:0000256" key="2">
    <source>
        <dbReference type="ARBA" id="ARBA00022729"/>
    </source>
</evidence>
<proteinExistence type="inferred from homology"/>
<dbReference type="InParanoid" id="E1ZKV5"/>
<protein>
    <recommendedName>
        <fullName evidence="5">TNFR-Cys domain-containing protein</fullName>
    </recommendedName>
</protein>
<dbReference type="InterPro" id="IPR006969">
    <property type="entry name" value="Stig-like"/>
</dbReference>
<name>E1ZKV5_CHLVA</name>